<sequence length="52" mass="5655">MQSGNDQQVIDAQPLKAVAQRGGRTLKAEGDRRHYGTAGFIRNLAFEKAPDA</sequence>
<proteinExistence type="predicted"/>
<name>A0A1V5M7R6_UNCT6</name>
<evidence type="ECO:0000313" key="1">
    <source>
        <dbReference type="EMBL" id="OPZ88950.1"/>
    </source>
</evidence>
<dbReference type="AlphaFoldDB" id="A0A1V5M7R6"/>
<protein>
    <submittedName>
        <fullName evidence="1">Uncharacterized protein</fullName>
    </submittedName>
</protein>
<gene>
    <name evidence="1" type="ORF">BWY73_01594</name>
</gene>
<accession>A0A1V5M7R6</accession>
<organism evidence="1">
    <name type="scientific">candidate division TA06 bacterium ADurb.Bin417</name>
    <dbReference type="NCBI Taxonomy" id="1852828"/>
    <lineage>
        <taxon>Bacteria</taxon>
        <taxon>Bacteria division TA06</taxon>
    </lineage>
</organism>
<dbReference type="EMBL" id="MWAK01000432">
    <property type="protein sequence ID" value="OPZ88950.1"/>
    <property type="molecule type" value="Genomic_DNA"/>
</dbReference>
<reference evidence="1" key="1">
    <citation type="submission" date="2017-02" db="EMBL/GenBank/DDBJ databases">
        <title>Delving into the versatile metabolic prowess of the omnipresent phylum Bacteroidetes.</title>
        <authorList>
            <person name="Nobu M.K."/>
            <person name="Mei R."/>
            <person name="Narihiro T."/>
            <person name="Kuroda K."/>
            <person name="Liu W.-T."/>
        </authorList>
    </citation>
    <scope>NUCLEOTIDE SEQUENCE</scope>
    <source>
        <strain evidence="1">ADurb.Bin417</strain>
    </source>
</reference>
<dbReference type="Proteomes" id="UP000485484">
    <property type="component" value="Unassembled WGS sequence"/>
</dbReference>
<comment type="caution">
    <text evidence="1">The sequence shown here is derived from an EMBL/GenBank/DDBJ whole genome shotgun (WGS) entry which is preliminary data.</text>
</comment>